<dbReference type="Gene3D" id="3.30.460.10">
    <property type="entry name" value="Beta Polymerase, domain 2"/>
    <property type="match status" value="1"/>
</dbReference>
<evidence type="ECO:0000313" key="3">
    <source>
        <dbReference type="EMBL" id="AMJ40128.1"/>
    </source>
</evidence>
<proteinExistence type="predicted"/>
<dbReference type="Pfam" id="PF04607">
    <property type="entry name" value="RelA_SpoT"/>
    <property type="match status" value="1"/>
</dbReference>
<organism evidence="4 6">
    <name type="scientific">Anaerotignum propionicum DSM 1682</name>
    <dbReference type="NCBI Taxonomy" id="991789"/>
    <lineage>
        <taxon>Bacteria</taxon>
        <taxon>Bacillati</taxon>
        <taxon>Bacillota</taxon>
        <taxon>Clostridia</taxon>
        <taxon>Lachnospirales</taxon>
        <taxon>Anaerotignaceae</taxon>
        <taxon>Anaerotignum</taxon>
    </lineage>
</organism>
<dbReference type="KEGG" id="cpro:CPRO_05250"/>
<accession>A0A0X8VA07</accession>
<dbReference type="Gene3D" id="1.10.287.860">
    <property type="entry name" value="Nucleotidyltransferase"/>
    <property type="match status" value="1"/>
</dbReference>
<dbReference type="InterPro" id="IPR052366">
    <property type="entry name" value="GTP_Pyrophosphokinase"/>
</dbReference>
<evidence type="ECO:0000313" key="4">
    <source>
        <dbReference type="EMBL" id="SHF13175.1"/>
    </source>
</evidence>
<reference evidence="6" key="3">
    <citation type="submission" date="2016-11" db="EMBL/GenBank/DDBJ databases">
        <authorList>
            <person name="Jaros S."/>
            <person name="Januszkiewicz K."/>
            <person name="Wedrychowicz H."/>
        </authorList>
    </citation>
    <scope>NUCLEOTIDE SEQUENCE [LARGE SCALE GENOMIC DNA]</scope>
    <source>
        <strain evidence="6">DSM 1682</strain>
    </source>
</reference>
<dbReference type="GO" id="GO:0015970">
    <property type="term" value="P:guanosine tetraphosphate biosynthetic process"/>
    <property type="evidence" value="ECO:0007669"/>
    <property type="project" value="UniProtKB-UniPathway"/>
</dbReference>
<reference evidence="3 5" key="1">
    <citation type="journal article" date="2016" name="Genome Announc.">
        <title>Complete Genome Sequence of the Amino Acid-Fermenting Clostridium propionicum X2 (DSM 1682).</title>
        <authorList>
            <person name="Poehlein A."/>
            <person name="Schlien K."/>
            <person name="Chowdhury N.P."/>
            <person name="Gottschalk G."/>
            <person name="Buckel W."/>
            <person name="Daniel R."/>
        </authorList>
    </citation>
    <scope>NUCLEOTIDE SEQUENCE [LARGE SCALE GENOMIC DNA]</scope>
    <source>
        <strain evidence="3 5">X2</strain>
    </source>
</reference>
<dbReference type="AlphaFoldDB" id="A0A0X8VA07"/>
<reference evidence="4" key="4">
    <citation type="submission" date="2016-11" db="EMBL/GenBank/DDBJ databases">
        <authorList>
            <person name="Varghese N."/>
            <person name="Submissions S."/>
        </authorList>
    </citation>
    <scope>NUCLEOTIDE SEQUENCE</scope>
    <source>
        <strain evidence="4">DSM 1682</strain>
    </source>
</reference>
<evidence type="ECO:0000313" key="6">
    <source>
        <dbReference type="Proteomes" id="UP000184204"/>
    </source>
</evidence>
<keyword evidence="3" id="KW-0808">Transferase</keyword>
<dbReference type="RefSeq" id="WP_236782375.1">
    <property type="nucleotide sequence ID" value="NZ_CP014223.1"/>
</dbReference>
<dbReference type="EMBL" id="FQUA01000019">
    <property type="protein sequence ID" value="SHF13175.1"/>
    <property type="molecule type" value="Genomic_DNA"/>
</dbReference>
<sequence length="269" mass="31387">MRRGVFVEIVNWKELLYPYEQAVDELLLKFRCLDKECRHLGIYSPIDSVTGRLKKPASILEKAGKKQIPPEKIEEKIEDIVGIRILCQFVEDIEKVVTMVQSRKDMTVLEERDYITNTKPSGYRSYHMIIRYPLSTALGPKEVLAEIQIRTNAMNFWATAEHSLRYKYSGNIPENLQHRLRICAEAAFHLDREMSTIREEITNAQRLNEIKGNLVTNILDNIQSLHFGADLDEMDEINKEFVDIWNNEDIDELKAFNEKLNVLAEVYRV</sequence>
<dbReference type="PANTHER" id="PTHR47837">
    <property type="entry name" value="GTP PYROPHOSPHOKINASE YJBM"/>
    <property type="match status" value="1"/>
</dbReference>
<dbReference type="Proteomes" id="UP000184204">
    <property type="component" value="Unassembled WGS sequence"/>
</dbReference>
<dbReference type="Proteomes" id="UP000068026">
    <property type="component" value="Chromosome"/>
</dbReference>
<dbReference type="EMBL" id="CP014223">
    <property type="protein sequence ID" value="AMJ40128.1"/>
    <property type="molecule type" value="Genomic_DNA"/>
</dbReference>
<dbReference type="SUPFAM" id="SSF81301">
    <property type="entry name" value="Nucleotidyltransferase"/>
    <property type="match status" value="1"/>
</dbReference>
<dbReference type="EC" id="2.7.6.5" evidence="3"/>
<dbReference type="InterPro" id="IPR043519">
    <property type="entry name" value="NT_sf"/>
</dbReference>
<keyword evidence="5" id="KW-1185">Reference proteome</keyword>
<dbReference type="PANTHER" id="PTHR47837:SF2">
    <property type="entry name" value="GTP PYROPHOSPHOKINASE YWAC"/>
    <property type="match status" value="1"/>
</dbReference>
<name>A0A0X8VA07_ANAPI</name>
<protein>
    <submittedName>
        <fullName evidence="3 4">GTP pyrophosphokinase</fullName>
        <ecNumber evidence="3">2.7.6.5</ecNumber>
    </submittedName>
</protein>
<comment type="pathway">
    <text evidence="1">Purine metabolism; ppGpp biosynthesis; ppGpp from GTP: step 1/2.</text>
</comment>
<evidence type="ECO:0000256" key="1">
    <source>
        <dbReference type="ARBA" id="ARBA00004976"/>
    </source>
</evidence>
<dbReference type="CDD" id="cd05399">
    <property type="entry name" value="NT_Rel-Spo_like"/>
    <property type="match status" value="1"/>
</dbReference>
<dbReference type="SMART" id="SM00954">
    <property type="entry name" value="RelA_SpoT"/>
    <property type="match status" value="1"/>
</dbReference>
<feature type="domain" description="RelA/SpoT" evidence="2">
    <location>
        <begin position="51"/>
        <end position="172"/>
    </location>
</feature>
<dbReference type="GO" id="GO:0008728">
    <property type="term" value="F:GTP diphosphokinase activity"/>
    <property type="evidence" value="ECO:0007669"/>
    <property type="project" value="UniProtKB-EC"/>
</dbReference>
<dbReference type="InterPro" id="IPR007685">
    <property type="entry name" value="RelA_SpoT"/>
</dbReference>
<reference evidence="5" key="2">
    <citation type="submission" date="2016-01" db="EMBL/GenBank/DDBJ databases">
        <authorList>
            <person name="Poehlein A."/>
            <person name="Schlien K."/>
            <person name="Gottschalk G."/>
            <person name="Buckel W."/>
            <person name="Daniel R."/>
        </authorList>
    </citation>
    <scope>NUCLEOTIDE SEQUENCE [LARGE SCALE GENOMIC DNA]</scope>
    <source>
        <strain evidence="5">X2</strain>
    </source>
</reference>
<gene>
    <name evidence="3" type="primary">yjbM</name>
    <name evidence="3" type="ORF">CPRO_05250</name>
    <name evidence="4" type="ORF">SAMN02745151_02875</name>
</gene>
<evidence type="ECO:0000313" key="5">
    <source>
        <dbReference type="Proteomes" id="UP000068026"/>
    </source>
</evidence>
<evidence type="ECO:0000259" key="2">
    <source>
        <dbReference type="SMART" id="SM00954"/>
    </source>
</evidence>